<accession>A0ABW8FEE0</accession>
<dbReference type="EMBL" id="JBIVGG010000006">
    <property type="protein sequence ID" value="MFJ4080414.1"/>
    <property type="molecule type" value="Genomic_DNA"/>
</dbReference>
<reference evidence="2 3" key="1">
    <citation type="submission" date="2024-10" db="EMBL/GenBank/DDBJ databases">
        <title>The Natural Products Discovery Center: Release of the First 8490 Sequenced Strains for Exploring Actinobacteria Biosynthetic Diversity.</title>
        <authorList>
            <person name="Kalkreuter E."/>
            <person name="Kautsar S.A."/>
            <person name="Yang D."/>
            <person name="Bader C.D."/>
            <person name="Teijaro C.N."/>
            <person name="Fluegel L."/>
            <person name="Davis C.M."/>
            <person name="Simpson J.R."/>
            <person name="Lauterbach L."/>
            <person name="Steele A.D."/>
            <person name="Gui C."/>
            <person name="Meng S."/>
            <person name="Li G."/>
            <person name="Viehrig K."/>
            <person name="Ye F."/>
            <person name="Su P."/>
            <person name="Kiefer A.F."/>
            <person name="Nichols A."/>
            <person name="Cepeda A.J."/>
            <person name="Yan W."/>
            <person name="Fan B."/>
            <person name="Jiang Y."/>
            <person name="Adhikari A."/>
            <person name="Zheng C.-J."/>
            <person name="Schuster L."/>
            <person name="Cowan T.M."/>
            <person name="Smanski M.J."/>
            <person name="Chevrette M.G."/>
            <person name="De Carvalho L.P.S."/>
            <person name="Shen B."/>
        </authorList>
    </citation>
    <scope>NUCLEOTIDE SEQUENCE [LARGE SCALE GENOMIC DNA]</scope>
    <source>
        <strain evidence="2 3">NPDC089932</strain>
    </source>
</reference>
<evidence type="ECO:0000313" key="2">
    <source>
        <dbReference type="EMBL" id="MFJ4080414.1"/>
    </source>
</evidence>
<dbReference type="Proteomes" id="UP001617511">
    <property type="component" value="Unassembled WGS sequence"/>
</dbReference>
<feature type="region of interest" description="Disordered" evidence="1">
    <location>
        <begin position="1"/>
        <end position="47"/>
    </location>
</feature>
<sequence>MTRLRAAVRRTDHTPHAPEGHDVRLTHAALDRDELPETVRALTSGRG</sequence>
<comment type="caution">
    <text evidence="2">The sequence shown here is derived from an EMBL/GenBank/DDBJ whole genome shotgun (WGS) entry which is preliminary data.</text>
</comment>
<evidence type="ECO:0000313" key="3">
    <source>
        <dbReference type="Proteomes" id="UP001617511"/>
    </source>
</evidence>
<proteinExistence type="predicted"/>
<organism evidence="2 3">
    <name type="scientific">Streptomyces iakyrus</name>
    <dbReference type="NCBI Taxonomy" id="68219"/>
    <lineage>
        <taxon>Bacteria</taxon>
        <taxon>Bacillati</taxon>
        <taxon>Actinomycetota</taxon>
        <taxon>Actinomycetes</taxon>
        <taxon>Kitasatosporales</taxon>
        <taxon>Streptomycetaceae</taxon>
        <taxon>Streptomyces</taxon>
    </lineage>
</organism>
<feature type="compositionally biased region" description="Basic and acidic residues" evidence="1">
    <location>
        <begin position="9"/>
        <end position="37"/>
    </location>
</feature>
<name>A0ABW8FEE0_9ACTN</name>
<evidence type="ECO:0000256" key="1">
    <source>
        <dbReference type="SAM" id="MobiDB-lite"/>
    </source>
</evidence>
<protein>
    <submittedName>
        <fullName evidence="2">Uncharacterized protein</fullName>
    </submittedName>
</protein>
<gene>
    <name evidence="2" type="ORF">ACIP2Z_15810</name>
</gene>
<keyword evidence="3" id="KW-1185">Reference proteome</keyword>
<dbReference type="RefSeq" id="WP_359630803.1">
    <property type="nucleotide sequence ID" value="NZ_JBEYEN010000003.1"/>
</dbReference>